<dbReference type="InterPro" id="IPR007410">
    <property type="entry name" value="LpqE-like"/>
</dbReference>
<dbReference type="PANTHER" id="PTHR36302">
    <property type="entry name" value="BLR7088 PROTEIN"/>
    <property type="match status" value="1"/>
</dbReference>
<dbReference type="PANTHER" id="PTHR36302:SF1">
    <property type="entry name" value="COPPER CHAPERONE PCU(A)C"/>
    <property type="match status" value="1"/>
</dbReference>
<dbReference type="RefSeq" id="WP_259961695.1">
    <property type="nucleotide sequence ID" value="NZ_JAOAMV010000003.1"/>
</dbReference>
<protein>
    <submittedName>
        <fullName evidence="1">Copper chaperone PCu(A)C</fullName>
    </submittedName>
</protein>
<dbReference type="Proteomes" id="UP001142648">
    <property type="component" value="Unassembled WGS sequence"/>
</dbReference>
<evidence type="ECO:0000313" key="1">
    <source>
        <dbReference type="EMBL" id="MCT2558824.1"/>
    </source>
</evidence>
<organism evidence="1 2">
    <name type="scientific">Tsuneonella litorea</name>
    <dbReference type="NCBI Taxonomy" id="2976475"/>
    <lineage>
        <taxon>Bacteria</taxon>
        <taxon>Pseudomonadati</taxon>
        <taxon>Pseudomonadota</taxon>
        <taxon>Alphaproteobacteria</taxon>
        <taxon>Sphingomonadales</taxon>
        <taxon>Erythrobacteraceae</taxon>
        <taxon>Tsuneonella</taxon>
    </lineage>
</organism>
<accession>A0A9X2W1I4</accession>
<name>A0A9X2W1I4_9SPHN</name>
<proteinExistence type="predicted"/>
<keyword evidence="2" id="KW-1185">Reference proteome</keyword>
<reference evidence="1" key="1">
    <citation type="submission" date="2022-09" db="EMBL/GenBank/DDBJ databases">
        <title>The genome sequence of Tsuneonella sp. YG55.</title>
        <authorList>
            <person name="Liu Y."/>
        </authorList>
    </citation>
    <scope>NUCLEOTIDE SEQUENCE</scope>
    <source>
        <strain evidence="1">YG55</strain>
    </source>
</reference>
<dbReference type="Gene3D" id="2.60.40.1890">
    <property type="entry name" value="PCu(A)C copper chaperone"/>
    <property type="match status" value="1"/>
</dbReference>
<dbReference type="SUPFAM" id="SSF110087">
    <property type="entry name" value="DR1885-like metal-binding protein"/>
    <property type="match status" value="1"/>
</dbReference>
<comment type="caution">
    <text evidence="1">The sequence shown here is derived from an EMBL/GenBank/DDBJ whole genome shotgun (WGS) entry which is preliminary data.</text>
</comment>
<gene>
    <name evidence="1" type="ORF">N0B51_07505</name>
</gene>
<dbReference type="AlphaFoldDB" id="A0A9X2W1I4"/>
<evidence type="ECO:0000313" key="2">
    <source>
        <dbReference type="Proteomes" id="UP001142648"/>
    </source>
</evidence>
<dbReference type="InterPro" id="IPR036182">
    <property type="entry name" value="PCuAC_sf"/>
</dbReference>
<dbReference type="EMBL" id="JAOAMV010000003">
    <property type="protein sequence ID" value="MCT2558824.1"/>
    <property type="molecule type" value="Genomic_DNA"/>
</dbReference>
<dbReference type="Pfam" id="PF04314">
    <property type="entry name" value="PCuAC"/>
    <property type="match status" value="1"/>
</dbReference>
<sequence length="153" mass="16011">MALALGCAALSLGGCGETPAEAPAEEAGIPGMAITNARLVLPPVAGNPAAVYFDLDYEGDRNLALNRAEVKGARSATFHDYGEYDMKVQMMDMLPMPIKKGDKVSFEPGGKHIMVMEPDDTLKPGGTAEVTIIVSGGKSQTFDAPIKAAGDER</sequence>
<dbReference type="InterPro" id="IPR058248">
    <property type="entry name" value="Lxx211020-like"/>
</dbReference>